<dbReference type="STRING" id="84645.A0A498M8V4"/>
<protein>
    <submittedName>
        <fullName evidence="2">Membrane-spanning 4-domains subfamily A member 4A-like protein</fullName>
    </submittedName>
</protein>
<accession>A0A498M8V4</accession>
<feature type="transmembrane region" description="Helical" evidence="1">
    <location>
        <begin position="66"/>
        <end position="88"/>
    </location>
</feature>
<organism evidence="2 3">
    <name type="scientific">Labeo rohita</name>
    <name type="common">Indian major carp</name>
    <name type="synonym">Cyprinus rohita</name>
    <dbReference type="NCBI Taxonomy" id="84645"/>
    <lineage>
        <taxon>Eukaryota</taxon>
        <taxon>Metazoa</taxon>
        <taxon>Chordata</taxon>
        <taxon>Craniata</taxon>
        <taxon>Vertebrata</taxon>
        <taxon>Euteleostomi</taxon>
        <taxon>Actinopterygii</taxon>
        <taxon>Neopterygii</taxon>
        <taxon>Teleostei</taxon>
        <taxon>Ostariophysi</taxon>
        <taxon>Cypriniformes</taxon>
        <taxon>Cyprinidae</taxon>
        <taxon>Labeoninae</taxon>
        <taxon>Labeonini</taxon>
        <taxon>Labeo</taxon>
    </lineage>
</organism>
<evidence type="ECO:0000256" key="1">
    <source>
        <dbReference type="SAM" id="Phobius"/>
    </source>
</evidence>
<dbReference type="EMBL" id="QBIY01012746">
    <property type="protein sequence ID" value="RXN17438.1"/>
    <property type="molecule type" value="Genomic_DNA"/>
</dbReference>
<evidence type="ECO:0000313" key="3">
    <source>
        <dbReference type="Proteomes" id="UP000290572"/>
    </source>
</evidence>
<dbReference type="PANTHER" id="PTHR23320">
    <property type="entry name" value="MEMBRANE-SPANNING 4-DOMAINS SUBFAMILY A MS4A -RELATED"/>
    <property type="match status" value="1"/>
</dbReference>
<dbReference type="InterPro" id="IPR030417">
    <property type="entry name" value="MS4A"/>
</dbReference>
<keyword evidence="3" id="KW-1185">Reference proteome</keyword>
<gene>
    <name evidence="2" type="ORF">ROHU_026886</name>
</gene>
<proteinExistence type="predicted"/>
<name>A0A498M8V4_LABRO</name>
<keyword evidence="1" id="KW-1133">Transmembrane helix</keyword>
<keyword evidence="1" id="KW-0812">Transmembrane</keyword>
<sequence>MSSVLEDFFACPSEALLESCTKEQLVQIAERFSVDLTSQEKRLKETIVTTLKRSLVDRGVIETVQIMIGVLAFLFGIVLTLHAESIFVYSGVPYWGSLIVKGSLGMNIFSTIIAATAIVIISLDLALGPLCNYDCYDYGGKYRTLFWGISSVMLIFTLLEFIISIYLSAFACKVTCCCSSPQTTMTNKNLLYNKSQETLKEL</sequence>
<dbReference type="Proteomes" id="UP000290572">
    <property type="component" value="Unassembled WGS sequence"/>
</dbReference>
<dbReference type="PANTHER" id="PTHR23320:SF128">
    <property type="entry name" value="MEMBRANE-SPANNING 4-DOMAINS SUBFAMILY A MEMBER 4A"/>
    <property type="match status" value="1"/>
</dbReference>
<feature type="transmembrane region" description="Helical" evidence="1">
    <location>
        <begin position="145"/>
        <end position="169"/>
    </location>
</feature>
<feature type="transmembrane region" description="Helical" evidence="1">
    <location>
        <begin position="108"/>
        <end position="133"/>
    </location>
</feature>
<keyword evidence="1" id="KW-0472">Membrane</keyword>
<dbReference type="AlphaFoldDB" id="A0A498M8V4"/>
<reference evidence="2 3" key="1">
    <citation type="submission" date="2018-03" db="EMBL/GenBank/DDBJ databases">
        <title>Draft genome sequence of Rohu Carp (Labeo rohita).</title>
        <authorList>
            <person name="Das P."/>
            <person name="Kushwaha B."/>
            <person name="Joshi C.G."/>
            <person name="Kumar D."/>
            <person name="Nagpure N.S."/>
            <person name="Sahoo L."/>
            <person name="Das S.P."/>
            <person name="Bit A."/>
            <person name="Patnaik S."/>
            <person name="Meher P.K."/>
            <person name="Jayasankar P."/>
            <person name="Koringa P.G."/>
            <person name="Patel N.V."/>
            <person name="Hinsu A.T."/>
            <person name="Kumar R."/>
            <person name="Pandey M."/>
            <person name="Agarwal S."/>
            <person name="Srivastava S."/>
            <person name="Singh M."/>
            <person name="Iquebal M.A."/>
            <person name="Jaiswal S."/>
            <person name="Angadi U.B."/>
            <person name="Kumar N."/>
            <person name="Raza M."/>
            <person name="Shah T.M."/>
            <person name="Rai A."/>
            <person name="Jena J.K."/>
        </authorList>
    </citation>
    <scope>NUCLEOTIDE SEQUENCE [LARGE SCALE GENOMIC DNA]</scope>
    <source>
        <strain evidence="2">DASCIFA01</strain>
        <tissue evidence="2">Testis</tissue>
    </source>
</reference>
<evidence type="ECO:0000313" key="2">
    <source>
        <dbReference type="EMBL" id="RXN17438.1"/>
    </source>
</evidence>
<comment type="caution">
    <text evidence="2">The sequence shown here is derived from an EMBL/GenBank/DDBJ whole genome shotgun (WGS) entry which is preliminary data.</text>
</comment>